<feature type="compositionally biased region" description="Polar residues" evidence="1">
    <location>
        <begin position="79"/>
        <end position="88"/>
    </location>
</feature>
<feature type="compositionally biased region" description="Basic and acidic residues" evidence="1">
    <location>
        <begin position="32"/>
        <end position="43"/>
    </location>
</feature>
<dbReference type="PANTHER" id="PTHR13950:SF9">
    <property type="entry name" value="RABCONNECTIN-3A"/>
    <property type="match status" value="1"/>
</dbReference>
<dbReference type="Pfam" id="PF12234">
    <property type="entry name" value="Rav1p_C"/>
    <property type="match status" value="1"/>
</dbReference>
<feature type="region of interest" description="Disordered" evidence="1">
    <location>
        <begin position="32"/>
        <end position="93"/>
    </location>
</feature>
<keyword evidence="4" id="KW-1185">Reference proteome</keyword>
<protein>
    <recommendedName>
        <fullName evidence="2">RAVE complex protein Rav1 C-terminal domain-containing protein</fullName>
    </recommendedName>
</protein>
<proteinExistence type="predicted"/>
<evidence type="ECO:0000256" key="1">
    <source>
        <dbReference type="SAM" id="MobiDB-lite"/>
    </source>
</evidence>
<dbReference type="GO" id="GO:0043291">
    <property type="term" value="C:RAVE complex"/>
    <property type="evidence" value="ECO:0007669"/>
    <property type="project" value="TreeGrafter"/>
</dbReference>
<dbReference type="PANTHER" id="PTHR13950">
    <property type="entry name" value="RABCONNECTIN-RELATED"/>
    <property type="match status" value="1"/>
</dbReference>
<feature type="domain" description="RAVE complex protein Rav1 C-terminal" evidence="2">
    <location>
        <begin position="215"/>
        <end position="444"/>
    </location>
</feature>
<organism evidence="3 4">
    <name type="scientific">Cylicostephanus goldi</name>
    <name type="common">Nematode worm</name>
    <dbReference type="NCBI Taxonomy" id="71465"/>
    <lineage>
        <taxon>Eukaryota</taxon>
        <taxon>Metazoa</taxon>
        <taxon>Ecdysozoa</taxon>
        <taxon>Nematoda</taxon>
        <taxon>Chromadorea</taxon>
        <taxon>Rhabditida</taxon>
        <taxon>Rhabditina</taxon>
        <taxon>Rhabditomorpha</taxon>
        <taxon>Strongyloidea</taxon>
        <taxon>Strongylidae</taxon>
        <taxon>Cylicostephanus</taxon>
    </lineage>
</organism>
<dbReference type="OrthoDB" id="342131at2759"/>
<feature type="non-terminal residue" evidence="3">
    <location>
        <position position="1"/>
    </location>
</feature>
<accession>A0A3P6QRU0</accession>
<reference evidence="3 4" key="1">
    <citation type="submission" date="2018-11" db="EMBL/GenBank/DDBJ databases">
        <authorList>
            <consortium name="Pathogen Informatics"/>
        </authorList>
    </citation>
    <scope>NUCLEOTIDE SEQUENCE [LARGE SCALE GENOMIC DNA]</scope>
</reference>
<gene>
    <name evidence="3" type="ORF">CGOC_LOCUS2588</name>
</gene>
<evidence type="ECO:0000313" key="3">
    <source>
        <dbReference type="EMBL" id="VDK53132.1"/>
    </source>
</evidence>
<dbReference type="Proteomes" id="UP000271889">
    <property type="component" value="Unassembled WGS sequence"/>
</dbReference>
<dbReference type="InterPro" id="IPR022033">
    <property type="entry name" value="Rav1p_C"/>
</dbReference>
<dbReference type="InterPro" id="IPR052208">
    <property type="entry name" value="DmX-like/RAVE_component"/>
</dbReference>
<evidence type="ECO:0000259" key="2">
    <source>
        <dbReference type="Pfam" id="PF12234"/>
    </source>
</evidence>
<dbReference type="GO" id="GO:0007035">
    <property type="term" value="P:vacuolar acidification"/>
    <property type="evidence" value="ECO:0007669"/>
    <property type="project" value="TreeGrafter"/>
</dbReference>
<sequence>ARPINFEEDSPDYNEIDDIALLPLHALVTADTDRNNESGEKAEAFGGDDSPKYDSLFSADKLEDSDLDEMLRETDSTGRSRNPSTSSDHMQDDLVPVVFTARHNRLLTEMLTHTHLPGLSSVDQMHLLAIADTLSHFTTDVMDKLTQANAGMVKFAQDFAGDPVHGNHSHAFRMLPNNFILHYLTYVALAMQPAVPSVLGDATAGGYATAASGIETVDECGLRYLMAMKQHEYLLVCLPMKQRMELKVWKVTGDLLSFCHLLQKVGLASSDIIWAQHSETETELLNAVPGLQKSNPTWDELRSLGVAWWLKNTASLKICVEKLAKAAFQQNQDPMDSSLYYLALKKKNILTHLFKTVRNSTMAEFFMQDFNTEHWKKVAAKNAFVLMSKQRFHHAAAFFLLSGSLKDALQTILCKCHDLQLAMVVVRLYESDIDAQQNMLKEMLCRLVSL</sequence>
<feature type="compositionally biased region" description="Basic and acidic residues" evidence="1">
    <location>
        <begin position="60"/>
        <end position="78"/>
    </location>
</feature>
<dbReference type="AlphaFoldDB" id="A0A3P6QRU0"/>
<name>A0A3P6QRU0_CYLGO</name>
<dbReference type="EMBL" id="UYRV01005893">
    <property type="protein sequence ID" value="VDK53132.1"/>
    <property type="molecule type" value="Genomic_DNA"/>
</dbReference>
<evidence type="ECO:0000313" key="4">
    <source>
        <dbReference type="Proteomes" id="UP000271889"/>
    </source>
</evidence>